<keyword evidence="1" id="KW-0812">Transmembrane</keyword>
<accession>A0A382F409</accession>
<reference evidence="2" key="1">
    <citation type="submission" date="2018-05" db="EMBL/GenBank/DDBJ databases">
        <authorList>
            <person name="Lanie J.A."/>
            <person name="Ng W.-L."/>
            <person name="Kazmierczak K.M."/>
            <person name="Andrzejewski T.M."/>
            <person name="Davidsen T.M."/>
            <person name="Wayne K.J."/>
            <person name="Tettelin H."/>
            <person name="Glass J.I."/>
            <person name="Rusch D."/>
            <person name="Podicherti R."/>
            <person name="Tsui H.-C.T."/>
            <person name="Winkler M.E."/>
        </authorList>
    </citation>
    <scope>NUCLEOTIDE SEQUENCE</scope>
</reference>
<organism evidence="2">
    <name type="scientific">marine metagenome</name>
    <dbReference type="NCBI Taxonomy" id="408172"/>
    <lineage>
        <taxon>unclassified sequences</taxon>
        <taxon>metagenomes</taxon>
        <taxon>ecological metagenomes</taxon>
    </lineage>
</organism>
<evidence type="ECO:0000313" key="2">
    <source>
        <dbReference type="EMBL" id="SVB56861.1"/>
    </source>
</evidence>
<protein>
    <submittedName>
        <fullName evidence="2">Uncharacterized protein</fullName>
    </submittedName>
</protein>
<name>A0A382F409_9ZZZZ</name>
<feature type="non-terminal residue" evidence="2">
    <location>
        <position position="79"/>
    </location>
</feature>
<proteinExistence type="predicted"/>
<sequence length="79" mass="9201">MDDYPVENWTPPEKFWDDPVARETRWTPCSYDINEEPTRLLVNQGGSRVEFRATRYQLLGWGCGMPFLFTPLLLSGLYG</sequence>
<feature type="transmembrane region" description="Helical" evidence="1">
    <location>
        <begin position="58"/>
        <end position="78"/>
    </location>
</feature>
<keyword evidence="1" id="KW-1133">Transmembrane helix</keyword>
<keyword evidence="1" id="KW-0472">Membrane</keyword>
<dbReference type="AlphaFoldDB" id="A0A382F409"/>
<dbReference type="EMBL" id="UINC01047507">
    <property type="protein sequence ID" value="SVB56861.1"/>
    <property type="molecule type" value="Genomic_DNA"/>
</dbReference>
<gene>
    <name evidence="2" type="ORF">METZ01_LOCUS209715</name>
</gene>
<evidence type="ECO:0000256" key="1">
    <source>
        <dbReference type="SAM" id="Phobius"/>
    </source>
</evidence>